<keyword evidence="1" id="KW-0805">Transcription regulation</keyword>
<dbReference type="Gene3D" id="3.40.50.2300">
    <property type="match status" value="2"/>
</dbReference>
<dbReference type="STRING" id="545695.TREAZ_0997"/>
<dbReference type="InterPro" id="IPR046335">
    <property type="entry name" value="LacI/GalR-like_sensor"/>
</dbReference>
<evidence type="ECO:0000313" key="6">
    <source>
        <dbReference type="Proteomes" id="UP000009222"/>
    </source>
</evidence>
<evidence type="ECO:0000256" key="2">
    <source>
        <dbReference type="ARBA" id="ARBA00023125"/>
    </source>
</evidence>
<dbReference type="RefSeq" id="WP_015710988.1">
    <property type="nucleotide sequence ID" value="NC_015577.1"/>
</dbReference>
<dbReference type="OrthoDB" id="367059at2"/>
<feature type="domain" description="HTH lacI-type" evidence="4">
    <location>
        <begin position="2"/>
        <end position="56"/>
    </location>
</feature>
<proteinExistence type="predicted"/>
<dbReference type="Pfam" id="PF00356">
    <property type="entry name" value="LacI"/>
    <property type="match status" value="1"/>
</dbReference>
<dbReference type="PRINTS" id="PR00036">
    <property type="entry name" value="HTHLACI"/>
</dbReference>
<dbReference type="GO" id="GO:0000976">
    <property type="term" value="F:transcription cis-regulatory region binding"/>
    <property type="evidence" value="ECO:0007669"/>
    <property type="project" value="TreeGrafter"/>
</dbReference>
<dbReference type="CDD" id="cd06267">
    <property type="entry name" value="PBP1_LacI_sugar_binding-like"/>
    <property type="match status" value="1"/>
</dbReference>
<dbReference type="PROSITE" id="PS00356">
    <property type="entry name" value="HTH_LACI_1"/>
    <property type="match status" value="1"/>
</dbReference>
<keyword evidence="6" id="KW-1185">Reference proteome</keyword>
<sequence length="360" mass="39984">MITIHDVAKRAGVSISTVSNVINKNKFVSDDLARRVNAAVQELKYTANPIAQKMKIKHTKTIGIITADLCGLFYPYVLKGMYDVLNTRGYRLNIMDNEGSHDSLGGIKKFQESIDGLIRDRMDGIVFASTVPEEIEAGIIRDIMSLPSFRRSTGFVCIEKNISKYGIDSVFADSETGAKMAVNHLIETGCRRIGHITGPFFVTIVQDRVNGYKKVMKNHGFEVDDNSMIARGDYTHKSGYLAMKDLLRKMPDLDGVFVANDQMSVGAMKALSEAGKRIPEDVKIIGYDDVFISSVLEPSLSTIHVQKYRMGKNAAELLLAQIEGEKEISSEGTAIELEPKLVVRRSTVKNAPDDWILVDW</sequence>
<dbReference type="HOGENOM" id="CLU_037628_6_1_12"/>
<evidence type="ECO:0000256" key="1">
    <source>
        <dbReference type="ARBA" id="ARBA00023015"/>
    </source>
</evidence>
<dbReference type="SUPFAM" id="SSF47413">
    <property type="entry name" value="lambda repressor-like DNA-binding domains"/>
    <property type="match status" value="1"/>
</dbReference>
<reference evidence="6" key="1">
    <citation type="submission" date="2009-12" db="EMBL/GenBank/DDBJ databases">
        <title>Complete sequence of Treponema azotonutricium strain ZAS-9.</title>
        <authorList>
            <person name="Tetu S.G."/>
            <person name="Matson E."/>
            <person name="Ren Q."/>
            <person name="Seshadri R."/>
            <person name="Elbourne L."/>
            <person name="Hassan K.A."/>
            <person name="Durkin A."/>
            <person name="Radune D."/>
            <person name="Mohamoud Y."/>
            <person name="Shay R."/>
            <person name="Jin S."/>
            <person name="Zhang X."/>
            <person name="Lucey K."/>
            <person name="Ballor N.R."/>
            <person name="Ottesen E."/>
            <person name="Rosenthal R."/>
            <person name="Allen A."/>
            <person name="Leadbetter J.R."/>
            <person name="Paulsen I.T."/>
        </authorList>
    </citation>
    <scope>NUCLEOTIDE SEQUENCE [LARGE SCALE GENOMIC DNA]</scope>
    <source>
        <strain evidence="6">ATCC BAA-888 / DSM 13862 / ZAS-9</strain>
    </source>
</reference>
<keyword evidence="2" id="KW-0238">DNA-binding</keyword>
<dbReference type="PANTHER" id="PTHR30146:SF109">
    <property type="entry name" value="HTH-TYPE TRANSCRIPTIONAL REGULATOR GALS"/>
    <property type="match status" value="1"/>
</dbReference>
<dbReference type="AlphaFoldDB" id="F5Y885"/>
<accession>F5Y885</accession>
<evidence type="ECO:0000313" key="5">
    <source>
        <dbReference type="EMBL" id="AEF80678.1"/>
    </source>
</evidence>
<gene>
    <name evidence="5" type="ordered locus">TREAZ_0997</name>
</gene>
<dbReference type="KEGG" id="taz:TREAZ_0997"/>
<dbReference type="SUPFAM" id="SSF53822">
    <property type="entry name" value="Periplasmic binding protein-like I"/>
    <property type="match status" value="1"/>
</dbReference>
<dbReference type="SMART" id="SM00354">
    <property type="entry name" value="HTH_LACI"/>
    <property type="match status" value="1"/>
</dbReference>
<protein>
    <submittedName>
        <fullName evidence="5">Transcriptional repressor of the ribose operon</fullName>
    </submittedName>
</protein>
<reference evidence="5 6" key="2">
    <citation type="journal article" date="2011" name="ISME J.">
        <title>RNA-seq reveals cooperative metabolic interactions between two termite-gut spirochete species in co-culture.</title>
        <authorList>
            <person name="Rosenthal A.Z."/>
            <person name="Matson E.G."/>
            <person name="Eldar A."/>
            <person name="Leadbetter J.R."/>
        </authorList>
    </citation>
    <scope>NUCLEOTIDE SEQUENCE [LARGE SCALE GENOMIC DNA]</scope>
    <source>
        <strain evidence="6">ATCC BAA-888 / DSM 13862 / ZAS-9</strain>
    </source>
</reference>
<dbReference type="Pfam" id="PF13377">
    <property type="entry name" value="Peripla_BP_3"/>
    <property type="match status" value="1"/>
</dbReference>
<evidence type="ECO:0000256" key="3">
    <source>
        <dbReference type="ARBA" id="ARBA00023163"/>
    </source>
</evidence>
<dbReference type="PANTHER" id="PTHR30146">
    <property type="entry name" value="LACI-RELATED TRANSCRIPTIONAL REPRESSOR"/>
    <property type="match status" value="1"/>
</dbReference>
<dbReference type="InParanoid" id="F5Y885"/>
<dbReference type="PROSITE" id="PS50932">
    <property type="entry name" value="HTH_LACI_2"/>
    <property type="match status" value="1"/>
</dbReference>
<dbReference type="Gene3D" id="1.10.260.40">
    <property type="entry name" value="lambda repressor-like DNA-binding domains"/>
    <property type="match status" value="1"/>
</dbReference>
<keyword evidence="3" id="KW-0804">Transcription</keyword>
<dbReference type="eggNOG" id="COG1609">
    <property type="taxonomic scope" value="Bacteria"/>
</dbReference>
<dbReference type="InterPro" id="IPR010982">
    <property type="entry name" value="Lambda_DNA-bd_dom_sf"/>
</dbReference>
<dbReference type="InterPro" id="IPR000843">
    <property type="entry name" value="HTH_LacI"/>
</dbReference>
<dbReference type="CDD" id="cd01392">
    <property type="entry name" value="HTH_LacI"/>
    <property type="match status" value="1"/>
</dbReference>
<dbReference type="InterPro" id="IPR028082">
    <property type="entry name" value="Peripla_BP_I"/>
</dbReference>
<dbReference type="EMBL" id="CP001841">
    <property type="protein sequence ID" value="AEF80678.1"/>
    <property type="molecule type" value="Genomic_DNA"/>
</dbReference>
<organism evidence="5 6">
    <name type="scientific">Leadbettera azotonutricia (strain ATCC BAA-888 / DSM 13862 / ZAS-9)</name>
    <name type="common">Treponema azotonutricium</name>
    <dbReference type="NCBI Taxonomy" id="545695"/>
    <lineage>
        <taxon>Bacteria</taxon>
        <taxon>Pseudomonadati</taxon>
        <taxon>Spirochaetota</taxon>
        <taxon>Spirochaetia</taxon>
        <taxon>Spirochaetales</taxon>
        <taxon>Breznakiellaceae</taxon>
        <taxon>Leadbettera</taxon>
    </lineage>
</organism>
<evidence type="ECO:0000259" key="4">
    <source>
        <dbReference type="PROSITE" id="PS50932"/>
    </source>
</evidence>
<dbReference type="GO" id="GO:0003700">
    <property type="term" value="F:DNA-binding transcription factor activity"/>
    <property type="evidence" value="ECO:0007669"/>
    <property type="project" value="TreeGrafter"/>
</dbReference>
<dbReference type="FunCoup" id="F5Y885">
    <property type="interactions" value="30"/>
</dbReference>
<name>F5Y885_LEAAZ</name>
<dbReference type="Proteomes" id="UP000009222">
    <property type="component" value="Chromosome"/>
</dbReference>